<organism evidence="5 6">
    <name type="scientific">Pararcticibacter amylolyticus</name>
    <dbReference type="NCBI Taxonomy" id="2173175"/>
    <lineage>
        <taxon>Bacteria</taxon>
        <taxon>Pseudomonadati</taxon>
        <taxon>Bacteroidota</taxon>
        <taxon>Sphingobacteriia</taxon>
        <taxon>Sphingobacteriales</taxon>
        <taxon>Sphingobacteriaceae</taxon>
        <taxon>Pararcticibacter</taxon>
    </lineage>
</organism>
<evidence type="ECO:0000313" key="6">
    <source>
        <dbReference type="Proteomes" id="UP000245647"/>
    </source>
</evidence>
<sequence>MINEVNAWKEDVVIPTYPVGQPEKNPLFLEKRVYQGSSGVVYPHAVIEKIYDEKVDQTYQAVFIENEYIRLMILPQLGGRIQMAYDKVQNRHFVYYNQVIKPALVGLTGPWISGGIEFNWPQHHRPSTFEPVDFKIEANSDGSKTVWVNEVERMSRTKGMAGFTLYPGKAYIEISGRIYNRTPFPQTFLWWANPAVKVNDDYQSVFPPDVYAVFDHGKRDVSSFPIAKGVYYKVDYSPGTDISRYKNIPVPTSYMAITSKYNFIGGYEHDSRAGLLHVADHHVSPGKKQWTWGHGDFGVAWDRNLTDEDGPYIELMTGVYTDNQPDFSWLQPFEEKRFVQYFMPYSEVGLVRNATKEAVVSIGCQEQTVEIRLYVTAEYPRLQVILKQGMDELFSEETKGSPDLPYIRIVEPDKSFSETELELIIVDLSSGRVLVSYQNEKPEEQEVPAPATAAKRPEEVENNEQLYLTGLHLEQYRHATYLPLDYYNEALRRDPGDVRSNNAKGLWYLRRGKFAESEGYFRKAIFTLTQRNPNPYDGEPFYNLGLALKMQGKNAEAFDAFFKSAWNDACQHAAYLQLARIACGDGKFEEALDFAEQALIKNYRSHTVRHIKTAILRRLARKREALAFADDSLAVDPFNFGCLFEKYLLLSESNQPDAEQSLEALKDLSRNWVHNFIEYSLDYSHAGLFEEASDLLQVHVNSSGSIYPMLFYYSGWFAFRQGQHETALEYFRKASLLDSGYCFPNRIEDVPVLQLAMDLNPADAKAPYYLGNFWYDKRQYADAISCWERSVETDAAFPTVHRNLSLAYFNKLNQPEKALRSLEKAFMLDTTDARVLMELDQLYKRLNTPHAERLALLEKNIDLAEARDDLFLERITLCNQLGDYKKACKLILSRKFHPWEGGEGKAVGQYLICHTELAKEAIAAGNYEEALGLLEEAGNYPVNLGEGKLPGTPENDIYFLKGLTFGLCGDEEAATHYFKLATQGISEPVQAIFYNDPQPDKIFYQALAWMKLGNPQKAEELFTRLIDFGQKHIDDDVTIDYFAVSLPDLLVFDVDLVLRNKIHCLYLIALGRLGLGKDGALQLEGAFNEVLQLDCNHQGAILHKNMIGFLGGEFRLSSSQLEKKSIKSN</sequence>
<evidence type="ECO:0000256" key="3">
    <source>
        <dbReference type="SAM" id="MobiDB-lite"/>
    </source>
</evidence>
<dbReference type="OrthoDB" id="174931at2"/>
<dbReference type="InterPro" id="IPR033396">
    <property type="entry name" value="DUF5107"/>
</dbReference>
<reference evidence="5 6" key="1">
    <citation type="submission" date="2018-04" db="EMBL/GenBank/DDBJ databases">
        <title>Pedobacter chongqingensis sp. nov., isolated from a rottenly hemp rope.</title>
        <authorList>
            <person name="Cai Y."/>
        </authorList>
    </citation>
    <scope>NUCLEOTIDE SEQUENCE [LARGE SCALE GENOMIC DNA]</scope>
    <source>
        <strain evidence="5 6">FJ4-8</strain>
    </source>
</reference>
<feature type="region of interest" description="Disordered" evidence="3">
    <location>
        <begin position="439"/>
        <end position="458"/>
    </location>
</feature>
<evidence type="ECO:0000313" key="5">
    <source>
        <dbReference type="EMBL" id="PWG78631.1"/>
    </source>
</evidence>
<dbReference type="InterPro" id="IPR051685">
    <property type="entry name" value="Ycf3/AcsC/BcsC/TPR_MFPF"/>
</dbReference>
<dbReference type="PANTHER" id="PTHR44943:SF8">
    <property type="entry name" value="TPR REPEAT-CONTAINING PROTEIN MJ0263"/>
    <property type="match status" value="1"/>
</dbReference>
<gene>
    <name evidence="5" type="ORF">DDR33_21385</name>
</gene>
<dbReference type="EMBL" id="QEAS01000022">
    <property type="protein sequence ID" value="PWG78631.1"/>
    <property type="molecule type" value="Genomic_DNA"/>
</dbReference>
<comment type="caution">
    <text evidence="5">The sequence shown here is derived from an EMBL/GenBank/DDBJ whole genome shotgun (WGS) entry which is preliminary data.</text>
</comment>
<name>A0A2U2PB52_9SPHI</name>
<keyword evidence="6" id="KW-1185">Reference proteome</keyword>
<feature type="domain" description="DUF5107" evidence="4">
    <location>
        <begin position="41"/>
        <end position="340"/>
    </location>
</feature>
<keyword evidence="1" id="KW-0677">Repeat</keyword>
<dbReference type="RefSeq" id="WP_109417842.1">
    <property type="nucleotide sequence ID" value="NZ_QEAS01000022.1"/>
</dbReference>
<dbReference type="Gene3D" id="1.25.40.10">
    <property type="entry name" value="Tetratricopeptide repeat domain"/>
    <property type="match status" value="4"/>
</dbReference>
<dbReference type="InterPro" id="IPR011990">
    <property type="entry name" value="TPR-like_helical_dom_sf"/>
</dbReference>
<dbReference type="Pfam" id="PF13432">
    <property type="entry name" value="TPR_16"/>
    <property type="match status" value="1"/>
</dbReference>
<dbReference type="SMART" id="SM00028">
    <property type="entry name" value="TPR"/>
    <property type="match status" value="6"/>
</dbReference>
<dbReference type="SUPFAM" id="SSF48452">
    <property type="entry name" value="TPR-like"/>
    <property type="match status" value="2"/>
</dbReference>
<evidence type="ECO:0000259" key="4">
    <source>
        <dbReference type="Pfam" id="PF17128"/>
    </source>
</evidence>
<dbReference type="PANTHER" id="PTHR44943">
    <property type="entry name" value="CELLULOSE SYNTHASE OPERON PROTEIN C"/>
    <property type="match status" value="1"/>
</dbReference>
<proteinExistence type="predicted"/>
<protein>
    <submittedName>
        <fullName evidence="5">DUF5107 domain-containing protein</fullName>
    </submittedName>
</protein>
<dbReference type="InterPro" id="IPR019734">
    <property type="entry name" value="TPR_rpt"/>
</dbReference>
<accession>A0A2U2PB52</accession>
<evidence type="ECO:0000256" key="1">
    <source>
        <dbReference type="ARBA" id="ARBA00022737"/>
    </source>
</evidence>
<dbReference type="Proteomes" id="UP000245647">
    <property type="component" value="Unassembled WGS sequence"/>
</dbReference>
<evidence type="ECO:0000256" key="2">
    <source>
        <dbReference type="ARBA" id="ARBA00022803"/>
    </source>
</evidence>
<dbReference type="AlphaFoldDB" id="A0A2U2PB52"/>
<keyword evidence="2" id="KW-0802">TPR repeat</keyword>
<dbReference type="Pfam" id="PF17128">
    <property type="entry name" value="DUF5107"/>
    <property type="match status" value="1"/>
</dbReference>